<dbReference type="InterPro" id="IPR035461">
    <property type="entry name" value="GmhA/DiaA"/>
</dbReference>
<name>A0ABU3L2W1_9FLAO</name>
<comment type="cofactor">
    <cofactor evidence="9">
        <name>Zn(2+)</name>
        <dbReference type="ChEBI" id="CHEBI:29105"/>
    </cofactor>
    <text evidence="9">Binds 1 zinc ion per subunit.</text>
</comment>
<dbReference type="InterPro" id="IPR050099">
    <property type="entry name" value="SIS_GmhA/DiaA_subfam"/>
</dbReference>
<dbReference type="Gene3D" id="3.40.50.10490">
    <property type="entry name" value="Glucose-6-phosphate isomerase like protein, domain 1"/>
    <property type="match status" value="1"/>
</dbReference>
<keyword evidence="5 9" id="KW-0479">Metal-binding</keyword>
<reference evidence="11 12" key="1">
    <citation type="submission" date="2023-09" db="EMBL/GenBank/DDBJ databases">
        <title>Novel taxa isolated from Blanes Bay.</title>
        <authorList>
            <person name="Rey-Velasco X."/>
            <person name="Lucena T."/>
        </authorList>
    </citation>
    <scope>NUCLEOTIDE SEQUENCE [LARGE SCALE GENOMIC DNA]</scope>
    <source>
        <strain evidence="11 12">S334</strain>
    </source>
</reference>
<keyword evidence="7 9" id="KW-0413">Isomerase</keyword>
<feature type="binding site" evidence="9">
    <location>
        <position position="64"/>
    </location>
    <ligand>
        <name>Zn(2+)</name>
        <dbReference type="ChEBI" id="CHEBI:29105"/>
    </ligand>
</feature>
<evidence type="ECO:0000256" key="4">
    <source>
        <dbReference type="ARBA" id="ARBA00022490"/>
    </source>
</evidence>
<feature type="binding site" evidence="9">
    <location>
        <position position="64"/>
    </location>
    <ligand>
        <name>substrate</name>
    </ligand>
</feature>
<comment type="function">
    <text evidence="9">Catalyzes the isomerization of sedoheptulose 7-phosphate in D-glycero-D-manno-heptose 7-phosphate.</text>
</comment>
<feature type="binding site" evidence="9">
    <location>
        <position position="124"/>
    </location>
    <ligand>
        <name>substrate</name>
    </ligand>
</feature>
<keyword evidence="4 9" id="KW-0963">Cytoplasm</keyword>
<keyword evidence="12" id="KW-1185">Reference proteome</keyword>
<dbReference type="InterPro" id="IPR046348">
    <property type="entry name" value="SIS_dom_sf"/>
</dbReference>
<dbReference type="RefSeq" id="WP_314013213.1">
    <property type="nucleotide sequence ID" value="NZ_JAVTTP010000001.1"/>
</dbReference>
<evidence type="ECO:0000256" key="6">
    <source>
        <dbReference type="ARBA" id="ARBA00022833"/>
    </source>
</evidence>
<keyword evidence="8 9" id="KW-0119">Carbohydrate metabolism</keyword>
<feature type="domain" description="SIS" evidence="10">
    <location>
        <begin position="36"/>
        <end position="195"/>
    </location>
</feature>
<keyword evidence="6 9" id="KW-0862">Zinc</keyword>
<comment type="subcellular location">
    <subcellularLocation>
        <location evidence="2 9">Cytoplasm</location>
    </subcellularLocation>
</comment>
<evidence type="ECO:0000256" key="3">
    <source>
        <dbReference type="ARBA" id="ARBA00009894"/>
    </source>
</evidence>
<evidence type="ECO:0000259" key="10">
    <source>
        <dbReference type="PROSITE" id="PS51464"/>
    </source>
</evidence>
<feature type="binding site" evidence="9">
    <location>
        <position position="171"/>
    </location>
    <ligand>
        <name>substrate</name>
    </ligand>
</feature>
<dbReference type="PROSITE" id="PS51464">
    <property type="entry name" value="SIS"/>
    <property type="match status" value="1"/>
</dbReference>
<dbReference type="SUPFAM" id="SSF53697">
    <property type="entry name" value="SIS domain"/>
    <property type="match status" value="1"/>
</dbReference>
<feature type="binding site" evidence="9">
    <location>
        <begin position="119"/>
        <end position="121"/>
    </location>
    <ligand>
        <name>substrate</name>
    </ligand>
</feature>
<proteinExistence type="inferred from homology"/>
<dbReference type="HAMAP" id="MF_00067">
    <property type="entry name" value="GmhA"/>
    <property type="match status" value="1"/>
</dbReference>
<dbReference type="PANTHER" id="PTHR30390">
    <property type="entry name" value="SEDOHEPTULOSE 7-PHOSPHATE ISOMERASE / DNAA INITIATOR-ASSOCIATING FACTOR FOR REPLICATION INITIATION"/>
    <property type="match status" value="1"/>
</dbReference>
<evidence type="ECO:0000256" key="5">
    <source>
        <dbReference type="ARBA" id="ARBA00022723"/>
    </source>
</evidence>
<comment type="pathway">
    <text evidence="9">Carbohydrate biosynthesis; D-glycero-D-manno-heptose 7-phosphate biosynthesis; D-glycero-alpha-D-manno-heptose 7-phosphate and D-glycero-beta-D-manno-heptose 7-phosphate from sedoheptulose 7-phosphate: step 1/1.</text>
</comment>
<evidence type="ECO:0000256" key="9">
    <source>
        <dbReference type="HAMAP-Rule" id="MF_00067"/>
    </source>
</evidence>
<dbReference type="Proteomes" id="UP001250656">
    <property type="component" value="Unassembled WGS sequence"/>
</dbReference>
<feature type="binding site" evidence="9">
    <location>
        <position position="60"/>
    </location>
    <ligand>
        <name>Zn(2+)</name>
        <dbReference type="ChEBI" id="CHEBI:29105"/>
    </ligand>
</feature>
<comment type="caution">
    <text evidence="11">The sequence shown here is derived from an EMBL/GenBank/DDBJ whole genome shotgun (WGS) entry which is preliminary data.</text>
</comment>
<feature type="binding site" evidence="9">
    <location>
        <begin position="93"/>
        <end position="94"/>
    </location>
    <ligand>
        <name>substrate</name>
    </ligand>
</feature>
<evidence type="ECO:0000313" key="12">
    <source>
        <dbReference type="Proteomes" id="UP001250656"/>
    </source>
</evidence>
<comment type="catalytic activity">
    <reaction evidence="1 9">
        <text>2 D-sedoheptulose 7-phosphate = D-glycero-alpha-D-manno-heptose 7-phosphate + D-glycero-beta-D-manno-heptose 7-phosphate</text>
        <dbReference type="Rhea" id="RHEA:27489"/>
        <dbReference type="ChEBI" id="CHEBI:57483"/>
        <dbReference type="ChEBI" id="CHEBI:60203"/>
        <dbReference type="ChEBI" id="CHEBI:60204"/>
        <dbReference type="EC" id="5.3.1.28"/>
    </reaction>
</comment>
<accession>A0ABU3L2W1</accession>
<dbReference type="EMBL" id="JAVTTP010000001">
    <property type="protein sequence ID" value="MDT7828086.1"/>
    <property type="molecule type" value="Genomic_DNA"/>
</dbReference>
<evidence type="ECO:0000256" key="2">
    <source>
        <dbReference type="ARBA" id="ARBA00004496"/>
    </source>
</evidence>
<feature type="binding site" evidence="9">
    <location>
        <position position="179"/>
    </location>
    <ligand>
        <name>Zn(2+)</name>
        <dbReference type="ChEBI" id="CHEBI:29105"/>
    </ligand>
</feature>
<evidence type="ECO:0000256" key="8">
    <source>
        <dbReference type="ARBA" id="ARBA00023277"/>
    </source>
</evidence>
<comment type="similarity">
    <text evidence="3 9">Belongs to the SIS family. GmhA subfamily.</text>
</comment>
<protein>
    <recommendedName>
        <fullName evidence="9">Phosphoheptose isomerase</fullName>
        <ecNumber evidence="9">5.3.1.28</ecNumber>
    </recommendedName>
    <alternativeName>
        <fullName evidence="9">Sedoheptulose 7-phosphate isomerase</fullName>
    </alternativeName>
</protein>
<dbReference type="InterPro" id="IPR004515">
    <property type="entry name" value="Phosphoheptose_Isoase"/>
</dbReference>
<sequence>MESFILSKISESIAVKSRLAKDRDLLEIIKKAAWQIIHVFQSGGKVLFCGNGGSAADAQHLAAEFSGRFYFDRDPLFAEALHVNSSYITAVANDYSYDEVYARLVKAKGAKGDILIGISTSGNSKNIIRAFQECKKSEVSTIALTGSTGGQMKAETDLLINVPSTDTPRIQETHILIGHIICEIVERELFKEKEYDR</sequence>
<dbReference type="CDD" id="cd05006">
    <property type="entry name" value="SIS_GmhA"/>
    <property type="match status" value="1"/>
</dbReference>
<organism evidence="11 12">
    <name type="scientific">Pricia mediterranea</name>
    <dbReference type="NCBI Taxonomy" id="3076079"/>
    <lineage>
        <taxon>Bacteria</taxon>
        <taxon>Pseudomonadati</taxon>
        <taxon>Bacteroidota</taxon>
        <taxon>Flavobacteriia</taxon>
        <taxon>Flavobacteriales</taxon>
        <taxon>Flavobacteriaceae</taxon>
        <taxon>Pricia</taxon>
    </lineage>
</organism>
<feature type="binding site" evidence="9">
    <location>
        <position position="171"/>
    </location>
    <ligand>
        <name>Zn(2+)</name>
        <dbReference type="ChEBI" id="CHEBI:29105"/>
    </ligand>
</feature>
<comment type="miscellaneous">
    <text evidence="9">The reaction produces a racemic mixture of D-glycero-alpha-D-manno-heptose 7-phosphate and D-glycero-beta-D-manno-heptose 7-phosphate.</text>
</comment>
<dbReference type="InterPro" id="IPR001347">
    <property type="entry name" value="SIS_dom"/>
</dbReference>
<dbReference type="EC" id="5.3.1.28" evidence="9"/>
<dbReference type="Pfam" id="PF13580">
    <property type="entry name" value="SIS_2"/>
    <property type="match status" value="1"/>
</dbReference>
<dbReference type="PANTHER" id="PTHR30390:SF6">
    <property type="entry name" value="DNAA INITIATOR-ASSOCIATING PROTEIN DIAA"/>
    <property type="match status" value="1"/>
</dbReference>
<evidence type="ECO:0000256" key="7">
    <source>
        <dbReference type="ARBA" id="ARBA00023235"/>
    </source>
</evidence>
<evidence type="ECO:0000256" key="1">
    <source>
        <dbReference type="ARBA" id="ARBA00000348"/>
    </source>
</evidence>
<feature type="binding site" evidence="9">
    <location>
        <begin position="51"/>
        <end position="53"/>
    </location>
    <ligand>
        <name>substrate</name>
    </ligand>
</feature>
<gene>
    <name evidence="9" type="primary">gmhA</name>
    <name evidence="11" type="ORF">RQM65_05335</name>
</gene>
<evidence type="ECO:0000313" key="11">
    <source>
        <dbReference type="EMBL" id="MDT7828086.1"/>
    </source>
</evidence>